<evidence type="ECO:0000256" key="9">
    <source>
        <dbReference type="ARBA" id="ARBA00031756"/>
    </source>
</evidence>
<comment type="subcellular location">
    <subcellularLocation>
        <location evidence="1">Plastid</location>
        <location evidence="1">Chloroplast thylakoid membrane</location>
        <topology evidence="1">Single-pass membrane protein</topology>
    </subcellularLocation>
</comment>
<accession>A0AAV2D4J5</accession>
<gene>
    <name evidence="11" type="ORF">LTRI10_LOCUS10662</name>
</gene>
<sequence length="191" mass="20269">MRGRFLSSVTFAEGFVAFNDRLFLSLKPLFFVVTASSFIHASLRRNPSLGVSSAPVLGLPSMAKRGRVVKCSAEGNGKNGSGWEKKGMMSASLMAAVAAAAASSPAAMAPQRMRVAEAICSDHQEAEAEKKEEAGFVAAGETVVAAAVVVLLAGRESLDRRQPLRHGDSSLHSQTRSPQSQQKRAVTAFRH</sequence>
<protein>
    <recommendedName>
        <fullName evidence="9">PSII 6.1 kDa protein</fullName>
    </recommendedName>
</protein>
<dbReference type="GO" id="GO:0015979">
    <property type="term" value="P:photosynthesis"/>
    <property type="evidence" value="ECO:0007669"/>
    <property type="project" value="UniProtKB-KW"/>
</dbReference>
<keyword evidence="5" id="KW-0934">Plastid</keyword>
<evidence type="ECO:0000256" key="7">
    <source>
        <dbReference type="ARBA" id="ARBA00023136"/>
    </source>
</evidence>
<feature type="compositionally biased region" description="Polar residues" evidence="10">
    <location>
        <begin position="170"/>
        <end position="184"/>
    </location>
</feature>
<dbReference type="GO" id="GO:0009535">
    <property type="term" value="C:chloroplast thylakoid membrane"/>
    <property type="evidence" value="ECO:0007669"/>
    <property type="project" value="UniProtKB-SubCell"/>
</dbReference>
<evidence type="ECO:0000256" key="10">
    <source>
        <dbReference type="SAM" id="MobiDB-lite"/>
    </source>
</evidence>
<reference evidence="11 12" key="1">
    <citation type="submission" date="2024-04" db="EMBL/GenBank/DDBJ databases">
        <authorList>
            <person name="Fracassetti M."/>
        </authorList>
    </citation>
    <scope>NUCLEOTIDE SEQUENCE [LARGE SCALE GENOMIC DNA]</scope>
</reference>
<name>A0AAV2D4J5_9ROSI</name>
<comment type="similarity">
    <text evidence="2">Belongs to the psbW family.</text>
</comment>
<dbReference type="Pfam" id="PF07123">
    <property type="entry name" value="PsbW"/>
    <property type="match status" value="1"/>
</dbReference>
<evidence type="ECO:0000256" key="4">
    <source>
        <dbReference type="ARBA" id="ARBA00022531"/>
    </source>
</evidence>
<evidence type="ECO:0000313" key="11">
    <source>
        <dbReference type="EMBL" id="CAL1366495.1"/>
    </source>
</evidence>
<keyword evidence="4" id="KW-0602">Photosynthesis</keyword>
<keyword evidence="7" id="KW-0472">Membrane</keyword>
<evidence type="ECO:0000256" key="6">
    <source>
        <dbReference type="ARBA" id="ARBA00023078"/>
    </source>
</evidence>
<dbReference type="InterPro" id="IPR009806">
    <property type="entry name" value="PSII_PsbW_class2"/>
</dbReference>
<keyword evidence="12" id="KW-1185">Reference proteome</keyword>
<keyword evidence="8" id="KW-0604">Photosystem II</keyword>
<keyword evidence="6" id="KW-0793">Thylakoid</keyword>
<keyword evidence="3" id="KW-0150">Chloroplast</keyword>
<dbReference type="GO" id="GO:0009523">
    <property type="term" value="C:photosystem II"/>
    <property type="evidence" value="ECO:0007669"/>
    <property type="project" value="UniProtKB-KW"/>
</dbReference>
<dbReference type="Proteomes" id="UP001497516">
    <property type="component" value="Chromosome 2"/>
</dbReference>
<dbReference type="EMBL" id="OZ034815">
    <property type="protein sequence ID" value="CAL1366495.1"/>
    <property type="molecule type" value="Genomic_DNA"/>
</dbReference>
<evidence type="ECO:0000313" key="12">
    <source>
        <dbReference type="Proteomes" id="UP001497516"/>
    </source>
</evidence>
<evidence type="ECO:0000256" key="5">
    <source>
        <dbReference type="ARBA" id="ARBA00022640"/>
    </source>
</evidence>
<evidence type="ECO:0000256" key="2">
    <source>
        <dbReference type="ARBA" id="ARBA00010395"/>
    </source>
</evidence>
<feature type="compositionally biased region" description="Basic and acidic residues" evidence="10">
    <location>
        <begin position="160"/>
        <end position="169"/>
    </location>
</feature>
<proteinExistence type="inferred from homology"/>
<evidence type="ECO:0000256" key="1">
    <source>
        <dbReference type="ARBA" id="ARBA00004581"/>
    </source>
</evidence>
<evidence type="ECO:0000256" key="3">
    <source>
        <dbReference type="ARBA" id="ARBA00022528"/>
    </source>
</evidence>
<dbReference type="AlphaFoldDB" id="A0AAV2D4J5"/>
<organism evidence="11 12">
    <name type="scientific">Linum trigynum</name>
    <dbReference type="NCBI Taxonomy" id="586398"/>
    <lineage>
        <taxon>Eukaryota</taxon>
        <taxon>Viridiplantae</taxon>
        <taxon>Streptophyta</taxon>
        <taxon>Embryophyta</taxon>
        <taxon>Tracheophyta</taxon>
        <taxon>Spermatophyta</taxon>
        <taxon>Magnoliopsida</taxon>
        <taxon>eudicotyledons</taxon>
        <taxon>Gunneridae</taxon>
        <taxon>Pentapetalae</taxon>
        <taxon>rosids</taxon>
        <taxon>fabids</taxon>
        <taxon>Malpighiales</taxon>
        <taxon>Linaceae</taxon>
        <taxon>Linum</taxon>
    </lineage>
</organism>
<feature type="region of interest" description="Disordered" evidence="10">
    <location>
        <begin position="160"/>
        <end position="191"/>
    </location>
</feature>
<evidence type="ECO:0000256" key="8">
    <source>
        <dbReference type="ARBA" id="ARBA00023276"/>
    </source>
</evidence>